<dbReference type="Proteomes" id="UP000718564">
    <property type="component" value="Unassembled WGS sequence"/>
</dbReference>
<feature type="region of interest" description="Disordered" evidence="1">
    <location>
        <begin position="67"/>
        <end position="136"/>
    </location>
</feature>
<protein>
    <submittedName>
        <fullName evidence="2">Uncharacterized protein</fullName>
    </submittedName>
</protein>
<evidence type="ECO:0000313" key="3">
    <source>
        <dbReference type="Proteomes" id="UP000718564"/>
    </source>
</evidence>
<gene>
    <name evidence="2" type="ORF">DP116_24840</name>
</gene>
<feature type="compositionally biased region" description="Polar residues" evidence="1">
    <location>
        <begin position="67"/>
        <end position="85"/>
    </location>
</feature>
<proteinExistence type="predicted"/>
<reference evidence="2 3" key="1">
    <citation type="submission" date="2018-06" db="EMBL/GenBank/DDBJ databases">
        <title>Comparative genomics of Brasilonema spp. strains.</title>
        <authorList>
            <person name="Alvarenga D.O."/>
            <person name="Fiore M.F."/>
            <person name="Varani A.M."/>
        </authorList>
    </citation>
    <scope>NUCLEOTIDE SEQUENCE [LARGE SCALE GENOMIC DNA]</scope>
    <source>
        <strain evidence="2 3">SPC951</strain>
    </source>
</reference>
<keyword evidence="3" id="KW-1185">Reference proteome</keyword>
<evidence type="ECO:0000313" key="2">
    <source>
        <dbReference type="EMBL" id="NMG22498.1"/>
    </source>
</evidence>
<dbReference type="RefSeq" id="WP_169157692.1">
    <property type="nucleotide sequence ID" value="NZ_CAWPJE010000268.1"/>
</dbReference>
<name>A0ABX1PDC9_9CYAN</name>
<dbReference type="EMBL" id="QMEB01000267">
    <property type="protein sequence ID" value="NMG22498.1"/>
    <property type="molecule type" value="Genomic_DNA"/>
</dbReference>
<sequence>MKQNEYGFIAQSGFSSSHLQPDRTHILFLKKVRTPLSPLFPVACCLLPTSSLSIIHYRVRLISYDSTTEPHTPGASTGGTRQPVATTGRHMRDCRETRPTQWLGNPRNALPPQDRAGSPLSRTQPRPPGNQFPGLQFKSTKVDSKAYAVVFRRLLL</sequence>
<comment type="caution">
    <text evidence="2">The sequence shown here is derived from an EMBL/GenBank/DDBJ whole genome shotgun (WGS) entry which is preliminary data.</text>
</comment>
<accession>A0ABX1PDC9</accession>
<organism evidence="2 3">
    <name type="scientific">Brasilonema bromeliae SPC951</name>
    <dbReference type="NCBI Taxonomy" id="385972"/>
    <lineage>
        <taxon>Bacteria</taxon>
        <taxon>Bacillati</taxon>
        <taxon>Cyanobacteriota</taxon>
        <taxon>Cyanophyceae</taxon>
        <taxon>Nostocales</taxon>
        <taxon>Scytonemataceae</taxon>
        <taxon>Brasilonema</taxon>
        <taxon>Bromeliae group (in: Brasilonema)</taxon>
    </lineage>
</organism>
<evidence type="ECO:0000256" key="1">
    <source>
        <dbReference type="SAM" id="MobiDB-lite"/>
    </source>
</evidence>